<feature type="active site" evidence="5">
    <location>
        <position position="265"/>
    </location>
</feature>
<evidence type="ECO:0000313" key="8">
    <source>
        <dbReference type="Proteomes" id="UP000635071"/>
    </source>
</evidence>
<evidence type="ECO:0000256" key="3">
    <source>
        <dbReference type="ARBA" id="ARBA00023027"/>
    </source>
</evidence>
<dbReference type="SUPFAM" id="SSF53720">
    <property type="entry name" value="ALDH-like"/>
    <property type="match status" value="1"/>
</dbReference>
<protein>
    <recommendedName>
        <fullName evidence="4">Aldehyde dehydrogenase</fullName>
    </recommendedName>
</protein>
<dbReference type="Gene3D" id="3.40.309.10">
    <property type="entry name" value="Aldehyde Dehydrogenase, Chain A, domain 2"/>
    <property type="match status" value="1"/>
</dbReference>
<dbReference type="Pfam" id="PF00171">
    <property type="entry name" value="Aldedh"/>
    <property type="match status" value="1"/>
</dbReference>
<feature type="active site" evidence="5">
    <location>
        <position position="231"/>
    </location>
</feature>
<proteinExistence type="inferred from homology"/>
<keyword evidence="3" id="KW-0520">NAD</keyword>
<keyword evidence="2 4" id="KW-0560">Oxidoreductase</keyword>
<dbReference type="Gene3D" id="3.40.605.10">
    <property type="entry name" value="Aldehyde Dehydrogenase, Chain A, domain 1"/>
    <property type="match status" value="1"/>
</dbReference>
<dbReference type="Proteomes" id="UP000635071">
    <property type="component" value="Unassembled WGS sequence"/>
</dbReference>
<dbReference type="InterPro" id="IPR016161">
    <property type="entry name" value="Ald_DH/histidinol_DH"/>
</dbReference>
<dbReference type="InterPro" id="IPR012394">
    <property type="entry name" value="Aldehyde_DH_NAD(P)"/>
</dbReference>
<dbReference type="InterPro" id="IPR016162">
    <property type="entry name" value="Ald_DH_N"/>
</dbReference>
<sequence length="495" mass="52154">MSILEAAATTFAIDEEDGAAIAALAEAFERQRAAFATERMPTLAARRERLEALVGMMLANRQRISAAISDDFGAHPVPASDLIEVLGVVGRAQYVLAHLEEWTKPDPREVGAAMGTAHAYVSHQPKGVIGNIVPWNFPFDLSVGPLTEMLAAGNRVIIKPSEFTPACASLLAEMIAATFDPSLVHVVIGGRPLAEAFAATPWDHLLYTGSPAIARRVMAAAAANLTPVTLELGGKCPAVMTPGSVTAANVESVIGTKTVKNGQMCVSVDYALVPRGEVEAFVGHAQDYMRRSVPDYAKSDDCTGIVSPRHLARLVGLLEEARERQTRIVTLEDGGVVDPETRRMPLSLIVDPASDLRVMEEEIFGPLLPVVPYDNLADAVARINAGERPLGLYVFGDDASVTDGVLAATTSGGAAINTCAMQSALPSMGFGGSGMSGMGRHHGIEGFREFSNPRGIFVRGQDDHIAAFYAPYATAAAMVDAALGGIENLAVANPG</sequence>
<comment type="caution">
    <text evidence="7">The sequence shown here is derived from an EMBL/GenBank/DDBJ whole genome shotgun (WGS) entry which is preliminary data.</text>
</comment>
<dbReference type="PANTHER" id="PTHR43570:SF20">
    <property type="entry name" value="ALDEHYDE DEHYDROGENASE ALDX-RELATED"/>
    <property type="match status" value="1"/>
</dbReference>
<organism evidence="7 8">
    <name type="scientific">Sandarakinorhabdus glacialis</name>
    <dbReference type="NCBI Taxonomy" id="1614636"/>
    <lineage>
        <taxon>Bacteria</taxon>
        <taxon>Pseudomonadati</taxon>
        <taxon>Pseudomonadota</taxon>
        <taxon>Alphaproteobacteria</taxon>
        <taxon>Sphingomonadales</taxon>
        <taxon>Sphingosinicellaceae</taxon>
        <taxon>Sandarakinorhabdus</taxon>
    </lineage>
</organism>
<dbReference type="RefSeq" id="WP_188764267.1">
    <property type="nucleotide sequence ID" value="NZ_BMJM01000017.1"/>
</dbReference>
<name>A0A917ECZ5_9SPHN</name>
<keyword evidence="8" id="KW-1185">Reference proteome</keyword>
<dbReference type="GO" id="GO:0004029">
    <property type="term" value="F:aldehyde dehydrogenase (NAD+) activity"/>
    <property type="evidence" value="ECO:0007669"/>
    <property type="project" value="TreeGrafter"/>
</dbReference>
<reference evidence="7" key="1">
    <citation type="journal article" date="2014" name="Int. J. Syst. Evol. Microbiol.">
        <title>Complete genome sequence of Corynebacterium casei LMG S-19264T (=DSM 44701T), isolated from a smear-ripened cheese.</title>
        <authorList>
            <consortium name="US DOE Joint Genome Institute (JGI-PGF)"/>
            <person name="Walter F."/>
            <person name="Albersmeier A."/>
            <person name="Kalinowski J."/>
            <person name="Ruckert C."/>
        </authorList>
    </citation>
    <scope>NUCLEOTIDE SEQUENCE</scope>
    <source>
        <strain evidence="7">CGMCC 1.15519</strain>
    </source>
</reference>
<evidence type="ECO:0000259" key="6">
    <source>
        <dbReference type="Pfam" id="PF00171"/>
    </source>
</evidence>
<dbReference type="GO" id="GO:0005737">
    <property type="term" value="C:cytoplasm"/>
    <property type="evidence" value="ECO:0007669"/>
    <property type="project" value="TreeGrafter"/>
</dbReference>
<evidence type="ECO:0000256" key="2">
    <source>
        <dbReference type="ARBA" id="ARBA00023002"/>
    </source>
</evidence>
<dbReference type="AlphaFoldDB" id="A0A917ECZ5"/>
<evidence type="ECO:0000256" key="5">
    <source>
        <dbReference type="PIRSR" id="PIRSR036492-1"/>
    </source>
</evidence>
<evidence type="ECO:0000256" key="4">
    <source>
        <dbReference type="PIRNR" id="PIRNR036492"/>
    </source>
</evidence>
<accession>A0A917ECZ5</accession>
<gene>
    <name evidence="7" type="ORF">GCM10011529_30420</name>
</gene>
<dbReference type="PIRSF" id="PIRSF036492">
    <property type="entry name" value="ALDH"/>
    <property type="match status" value="1"/>
</dbReference>
<dbReference type="InterPro" id="IPR015590">
    <property type="entry name" value="Aldehyde_DH_dom"/>
</dbReference>
<evidence type="ECO:0000313" key="7">
    <source>
        <dbReference type="EMBL" id="GGE21677.1"/>
    </source>
</evidence>
<dbReference type="PANTHER" id="PTHR43570">
    <property type="entry name" value="ALDEHYDE DEHYDROGENASE"/>
    <property type="match status" value="1"/>
</dbReference>
<reference evidence="7" key="2">
    <citation type="submission" date="2020-09" db="EMBL/GenBank/DDBJ databases">
        <authorList>
            <person name="Sun Q."/>
            <person name="Zhou Y."/>
        </authorList>
    </citation>
    <scope>NUCLEOTIDE SEQUENCE</scope>
    <source>
        <strain evidence="7">CGMCC 1.15519</strain>
    </source>
</reference>
<dbReference type="InterPro" id="IPR016163">
    <property type="entry name" value="Ald_DH_C"/>
</dbReference>
<feature type="domain" description="Aldehyde dehydrogenase" evidence="6">
    <location>
        <begin position="23"/>
        <end position="453"/>
    </location>
</feature>
<dbReference type="GO" id="GO:0006081">
    <property type="term" value="P:aldehyde metabolic process"/>
    <property type="evidence" value="ECO:0007669"/>
    <property type="project" value="InterPro"/>
</dbReference>
<comment type="similarity">
    <text evidence="1 4">Belongs to the aldehyde dehydrogenase family.</text>
</comment>
<evidence type="ECO:0000256" key="1">
    <source>
        <dbReference type="ARBA" id="ARBA00009986"/>
    </source>
</evidence>
<dbReference type="EMBL" id="BMJM01000017">
    <property type="protein sequence ID" value="GGE21677.1"/>
    <property type="molecule type" value="Genomic_DNA"/>
</dbReference>